<keyword evidence="1" id="KW-1133">Transmembrane helix</keyword>
<organism evidence="2 3">
    <name type="scientific">Candidatus Uhrbacteria bacterium CG10_big_fil_rev_8_21_14_0_10_50_16</name>
    <dbReference type="NCBI Taxonomy" id="1975039"/>
    <lineage>
        <taxon>Bacteria</taxon>
        <taxon>Candidatus Uhriibacteriota</taxon>
    </lineage>
</organism>
<keyword evidence="1" id="KW-0812">Transmembrane</keyword>
<keyword evidence="1" id="KW-0472">Membrane</keyword>
<accession>A0A2H0RLS9</accession>
<dbReference type="AlphaFoldDB" id="A0A2H0RLS9"/>
<name>A0A2H0RLS9_9BACT</name>
<reference evidence="2 3" key="1">
    <citation type="submission" date="2017-09" db="EMBL/GenBank/DDBJ databases">
        <title>Depth-based differentiation of microbial function through sediment-hosted aquifers and enrichment of novel symbionts in the deep terrestrial subsurface.</title>
        <authorList>
            <person name="Probst A.J."/>
            <person name="Ladd B."/>
            <person name="Jarett J.K."/>
            <person name="Geller-Mcgrath D.E."/>
            <person name="Sieber C.M."/>
            <person name="Emerson J.B."/>
            <person name="Anantharaman K."/>
            <person name="Thomas B.C."/>
            <person name="Malmstrom R."/>
            <person name="Stieglmeier M."/>
            <person name="Klingl A."/>
            <person name="Woyke T."/>
            <person name="Ryan C.M."/>
            <person name="Banfield J.F."/>
        </authorList>
    </citation>
    <scope>NUCLEOTIDE SEQUENCE [LARGE SCALE GENOMIC DNA]</scope>
    <source>
        <strain evidence="2">CG10_big_fil_rev_8_21_14_0_10_50_16</strain>
    </source>
</reference>
<feature type="transmembrane region" description="Helical" evidence="1">
    <location>
        <begin position="74"/>
        <end position="91"/>
    </location>
</feature>
<evidence type="ECO:0000256" key="1">
    <source>
        <dbReference type="SAM" id="Phobius"/>
    </source>
</evidence>
<proteinExistence type="predicted"/>
<comment type="caution">
    <text evidence="2">The sequence shown here is derived from an EMBL/GenBank/DDBJ whole genome shotgun (WGS) entry which is preliminary data.</text>
</comment>
<evidence type="ECO:0008006" key="4">
    <source>
        <dbReference type="Google" id="ProtNLM"/>
    </source>
</evidence>
<sequence length="128" mass="14302">MKKTFLSSEWVLRVGVFGTFLGHGVFALQQKAGWFEYFSAVGIQYDSAATLLILIGCLDLLIAAFALLKPVKIVLVWAAFWGLVTALIRPIAGEPVWDFIERTANWAAPLALLLMHGLPKKPKDWFRL</sequence>
<protein>
    <recommendedName>
        <fullName evidence="4">DoxX family protein</fullName>
    </recommendedName>
</protein>
<evidence type="ECO:0000313" key="3">
    <source>
        <dbReference type="Proteomes" id="UP000230084"/>
    </source>
</evidence>
<dbReference type="EMBL" id="PCYM01000006">
    <property type="protein sequence ID" value="PIR47502.1"/>
    <property type="molecule type" value="Genomic_DNA"/>
</dbReference>
<gene>
    <name evidence="2" type="ORF">COV06_03565</name>
</gene>
<dbReference type="Proteomes" id="UP000230084">
    <property type="component" value="Unassembled WGS sequence"/>
</dbReference>
<evidence type="ECO:0000313" key="2">
    <source>
        <dbReference type="EMBL" id="PIR47502.1"/>
    </source>
</evidence>
<feature type="transmembrane region" description="Helical" evidence="1">
    <location>
        <begin position="48"/>
        <end position="67"/>
    </location>
</feature>
<feature type="transmembrane region" description="Helical" evidence="1">
    <location>
        <begin position="10"/>
        <end position="28"/>
    </location>
</feature>